<dbReference type="SUPFAM" id="SSF74653">
    <property type="entry name" value="TolA/TonB C-terminal domain"/>
    <property type="match status" value="1"/>
</dbReference>
<dbReference type="GO" id="GO:0055085">
    <property type="term" value="P:transmembrane transport"/>
    <property type="evidence" value="ECO:0007669"/>
    <property type="project" value="InterPro"/>
</dbReference>
<organism evidence="4 5">
    <name type="scientific">Myroides odoratus</name>
    <name type="common">Flavobacterium odoratum</name>
    <dbReference type="NCBI Taxonomy" id="256"/>
    <lineage>
        <taxon>Bacteria</taxon>
        <taxon>Pseudomonadati</taxon>
        <taxon>Bacteroidota</taxon>
        <taxon>Flavobacteriia</taxon>
        <taxon>Flavobacteriales</taxon>
        <taxon>Flavobacteriaceae</taxon>
        <taxon>Myroides</taxon>
    </lineage>
</organism>
<evidence type="ECO:0000313" key="4">
    <source>
        <dbReference type="EMBL" id="STZ69933.1"/>
    </source>
</evidence>
<dbReference type="Pfam" id="PF03544">
    <property type="entry name" value="TonB_C"/>
    <property type="match status" value="1"/>
</dbReference>
<feature type="compositionally biased region" description="Basic and acidic residues" evidence="1">
    <location>
        <begin position="107"/>
        <end position="135"/>
    </location>
</feature>
<reference evidence="4 5" key="1">
    <citation type="submission" date="2018-06" db="EMBL/GenBank/DDBJ databases">
        <authorList>
            <consortium name="Pathogen Informatics"/>
            <person name="Doyle S."/>
        </authorList>
    </citation>
    <scope>NUCLEOTIDE SEQUENCE [LARGE SCALE GENOMIC DNA]</scope>
    <source>
        <strain evidence="4 5">NCTC11179</strain>
    </source>
</reference>
<dbReference type="Gene3D" id="3.30.1150.10">
    <property type="match status" value="1"/>
</dbReference>
<evidence type="ECO:0000256" key="2">
    <source>
        <dbReference type="SAM" id="Phobius"/>
    </source>
</evidence>
<dbReference type="GO" id="GO:0098797">
    <property type="term" value="C:plasma membrane protein complex"/>
    <property type="evidence" value="ECO:0007669"/>
    <property type="project" value="TreeGrafter"/>
</dbReference>
<evidence type="ECO:0000256" key="1">
    <source>
        <dbReference type="SAM" id="MobiDB-lite"/>
    </source>
</evidence>
<feature type="region of interest" description="Disordered" evidence="1">
    <location>
        <begin position="82"/>
        <end position="135"/>
    </location>
</feature>
<keyword evidence="5" id="KW-1185">Reference proteome</keyword>
<evidence type="ECO:0000313" key="5">
    <source>
        <dbReference type="Proteomes" id="UP000255024"/>
    </source>
</evidence>
<feature type="compositionally biased region" description="Pro residues" evidence="1">
    <location>
        <begin position="86"/>
        <end position="106"/>
    </location>
</feature>
<name>A0A378U6Y3_MYROD</name>
<dbReference type="SUPFAM" id="SSF101447">
    <property type="entry name" value="Formin homology 2 domain (FH2 domain)"/>
    <property type="match status" value="1"/>
</dbReference>
<sequence>MSKLNIFKKDWVDIIFEGRNKSYGAYQLRSENPKVTTVALFSGIALFGLVLVSPMLIEMAKGTFGNNKVEKLDKVIEMENLNLPEDIPPPPPPPEDVPPPPPPPPADEVKSINDTKKFTEPEIAKKEEVKEEIAKQDDFKDAEVGKKDLKGDKDKGEIKITEKTGEADKGTGSGGDGDGNEVFIAVQVPAEYPGGMQAFNKQFIQRFRTPDIDSGVKSIRVIVMFIVEKDGSLTDIKVVRDPGYGAGKEAVRVLSNMPKWKPAVQNGKTVRSQFTLPITIQVQ</sequence>
<keyword evidence="2" id="KW-0472">Membrane</keyword>
<dbReference type="Proteomes" id="UP000255024">
    <property type="component" value="Unassembled WGS sequence"/>
</dbReference>
<keyword evidence="2" id="KW-1133">Transmembrane helix</keyword>
<dbReference type="RefSeq" id="WP_115092536.1">
    <property type="nucleotide sequence ID" value="NZ_CP068107.1"/>
</dbReference>
<protein>
    <submittedName>
        <fullName evidence="4">Gram-negative bacterial tonB protein</fullName>
    </submittedName>
</protein>
<gene>
    <name evidence="4" type="ORF">NCTC11179_03458</name>
</gene>
<dbReference type="PANTHER" id="PTHR33446:SF2">
    <property type="entry name" value="PROTEIN TONB"/>
    <property type="match status" value="1"/>
</dbReference>
<evidence type="ECO:0000259" key="3">
    <source>
        <dbReference type="Pfam" id="PF03544"/>
    </source>
</evidence>
<dbReference type="PANTHER" id="PTHR33446">
    <property type="entry name" value="PROTEIN TONB-RELATED"/>
    <property type="match status" value="1"/>
</dbReference>
<dbReference type="EMBL" id="UGQL01000002">
    <property type="protein sequence ID" value="STZ69933.1"/>
    <property type="molecule type" value="Genomic_DNA"/>
</dbReference>
<dbReference type="AlphaFoldDB" id="A0A378U6Y3"/>
<dbReference type="InterPro" id="IPR051045">
    <property type="entry name" value="TonB-dependent_transducer"/>
</dbReference>
<dbReference type="GO" id="GO:0031992">
    <property type="term" value="F:energy transducer activity"/>
    <property type="evidence" value="ECO:0007669"/>
    <property type="project" value="TreeGrafter"/>
</dbReference>
<accession>A0A378U6Y3</accession>
<feature type="domain" description="TonB C-terminal" evidence="3">
    <location>
        <begin position="220"/>
        <end position="278"/>
    </location>
</feature>
<dbReference type="InterPro" id="IPR037682">
    <property type="entry name" value="TonB_C"/>
</dbReference>
<feature type="transmembrane region" description="Helical" evidence="2">
    <location>
        <begin position="38"/>
        <end position="57"/>
    </location>
</feature>
<proteinExistence type="predicted"/>
<keyword evidence="2" id="KW-0812">Transmembrane</keyword>